<organism evidence="1">
    <name type="scientific">bioreactor metagenome</name>
    <dbReference type="NCBI Taxonomy" id="1076179"/>
    <lineage>
        <taxon>unclassified sequences</taxon>
        <taxon>metagenomes</taxon>
        <taxon>ecological metagenomes</taxon>
    </lineage>
</organism>
<reference evidence="1" key="1">
    <citation type="submission" date="2019-08" db="EMBL/GenBank/DDBJ databases">
        <authorList>
            <person name="Kucharzyk K."/>
            <person name="Murdoch R.W."/>
            <person name="Higgins S."/>
            <person name="Loffler F."/>
        </authorList>
    </citation>
    <scope>NUCLEOTIDE SEQUENCE</scope>
</reference>
<comment type="caution">
    <text evidence="1">The sequence shown here is derived from an EMBL/GenBank/DDBJ whole genome shotgun (WGS) entry which is preliminary data.</text>
</comment>
<dbReference type="Pfam" id="PF11553">
    <property type="entry name" value="DUF3231"/>
    <property type="match status" value="2"/>
</dbReference>
<dbReference type="InterPro" id="IPR021617">
    <property type="entry name" value="DUF3231"/>
</dbReference>
<proteinExistence type="predicted"/>
<dbReference type="EMBL" id="VSSQ01000021">
    <property type="protein sequence ID" value="MPL63574.1"/>
    <property type="molecule type" value="Genomic_DNA"/>
</dbReference>
<name>A0A644T9S5_9ZZZZ</name>
<dbReference type="InterPro" id="IPR012347">
    <property type="entry name" value="Ferritin-like"/>
</dbReference>
<gene>
    <name evidence="1" type="ORF">SDC9_09214</name>
</gene>
<evidence type="ECO:0008006" key="2">
    <source>
        <dbReference type="Google" id="ProtNLM"/>
    </source>
</evidence>
<dbReference type="AlphaFoldDB" id="A0A644T9S5"/>
<sequence length="341" mass="38112">MSVDKKQFMHNDIRLTAGELAVLWSQYQADTMVICVLKHFEAKLEDPDIRPVLEFAIEKALNHIKVIREIFNSDKYPIPIRFNDSDVNVDAPRLFSDVFLAMYLRHMAMLGMTAGAIAVGMCARSDVSIIIMDIMADAVELHDKARKLLLVKGLYIRSPALSTPDKVEFVSKQSFLTGFFGEKRSLTAMEIAHLFFNGSTNTLGKALMMGFAQVAGSPDVKDFMQRGKNISSKHIKLLSDTLIKEDLPAPMTCESTVTDSTTAPFSDELMVFHTNIMIAQGLGNYSKAIAVSQRRDIGLLYARLLPEIGLYAEDGLKIMIENQWMEEPPQANNRDAIVKKS</sequence>
<dbReference type="Gene3D" id="1.20.1260.10">
    <property type="match status" value="2"/>
</dbReference>
<accession>A0A644T9S5</accession>
<evidence type="ECO:0000313" key="1">
    <source>
        <dbReference type="EMBL" id="MPL63574.1"/>
    </source>
</evidence>
<protein>
    <recommendedName>
        <fullName evidence="2">DUF3231 family protein</fullName>
    </recommendedName>
</protein>